<accession>A0A8H7GP32</accession>
<reference evidence="1" key="1">
    <citation type="submission" date="2020-10" db="EMBL/GenBank/DDBJ databases">
        <title>The Whole-Genome Sequence of Metschnikowia persimmonesis, a Novel Endophytic Yeast Species Isolated from Medicinal Plant Diospyros kaki Thumb.</title>
        <authorList>
            <person name="Rahmat E."/>
            <person name="Kang Y."/>
        </authorList>
    </citation>
    <scope>NUCLEOTIDE SEQUENCE</scope>
    <source>
        <strain evidence="1">KIOM G15050</strain>
    </source>
</reference>
<evidence type="ECO:0000313" key="2">
    <source>
        <dbReference type="Proteomes" id="UP000649328"/>
    </source>
</evidence>
<comment type="caution">
    <text evidence="1">The sequence shown here is derived from an EMBL/GenBank/DDBJ whole genome shotgun (WGS) entry which is preliminary data.</text>
</comment>
<sequence length="75" mass="8410">MTTTVSTPSVIDTRTDDFRAVLSNFKLFKNEEGSHWTFAGDTSLTNLDTSMQVTLQQNEVHSGEPKWALAKSNIY</sequence>
<name>A0A8H7GP32_9ASCO</name>
<dbReference type="Proteomes" id="UP000649328">
    <property type="component" value="Unassembled WGS sequence"/>
</dbReference>
<keyword evidence="2" id="KW-1185">Reference proteome</keyword>
<gene>
    <name evidence="1" type="ORF">HF325_005426</name>
</gene>
<protein>
    <submittedName>
        <fullName evidence="1">Uncharacterized protein</fullName>
    </submittedName>
</protein>
<evidence type="ECO:0000313" key="1">
    <source>
        <dbReference type="EMBL" id="KAF8000497.1"/>
    </source>
</evidence>
<proteinExistence type="predicted"/>
<organism evidence="1 2">
    <name type="scientific">Metschnikowia pulcherrima</name>
    <dbReference type="NCBI Taxonomy" id="27326"/>
    <lineage>
        <taxon>Eukaryota</taxon>
        <taxon>Fungi</taxon>
        <taxon>Dikarya</taxon>
        <taxon>Ascomycota</taxon>
        <taxon>Saccharomycotina</taxon>
        <taxon>Pichiomycetes</taxon>
        <taxon>Metschnikowiaceae</taxon>
        <taxon>Metschnikowia</taxon>
    </lineage>
</organism>
<dbReference type="EMBL" id="JACBPP010000007">
    <property type="protein sequence ID" value="KAF8000497.1"/>
    <property type="molecule type" value="Genomic_DNA"/>
</dbReference>
<dbReference type="AlphaFoldDB" id="A0A8H7GP32"/>